<evidence type="ECO:0000256" key="7">
    <source>
        <dbReference type="SAM" id="Phobius"/>
    </source>
</evidence>
<dbReference type="AlphaFoldDB" id="H9UJX7"/>
<evidence type="ECO:0000256" key="5">
    <source>
        <dbReference type="ARBA" id="ARBA00023315"/>
    </source>
</evidence>
<dbReference type="PROSITE" id="PS51191">
    <property type="entry name" value="FEMABX"/>
    <property type="match status" value="1"/>
</dbReference>
<keyword evidence="5" id="KW-0012">Acyltransferase</keyword>
<evidence type="ECO:0000256" key="4">
    <source>
        <dbReference type="ARBA" id="ARBA00022984"/>
    </source>
</evidence>
<evidence type="ECO:0000256" key="2">
    <source>
        <dbReference type="ARBA" id="ARBA00022679"/>
    </source>
</evidence>
<dbReference type="InterPro" id="IPR050644">
    <property type="entry name" value="PG_Glycine_Bridge_Synth"/>
</dbReference>
<dbReference type="STRING" id="889378.Spiaf_1763"/>
<dbReference type="PANTHER" id="PTHR36174:SF1">
    <property type="entry name" value="LIPID II:GLYCINE GLYCYLTRANSFERASE"/>
    <property type="match status" value="1"/>
</dbReference>
<dbReference type="PANTHER" id="PTHR36174">
    <property type="entry name" value="LIPID II:GLYCINE GLYCYLTRANSFERASE"/>
    <property type="match status" value="1"/>
</dbReference>
<keyword evidence="2" id="KW-0808">Transferase</keyword>
<dbReference type="KEGG" id="sfc:Spiaf_1763"/>
<evidence type="ECO:0000256" key="3">
    <source>
        <dbReference type="ARBA" id="ARBA00022960"/>
    </source>
</evidence>
<evidence type="ECO:0000256" key="1">
    <source>
        <dbReference type="ARBA" id="ARBA00009943"/>
    </source>
</evidence>
<evidence type="ECO:0000313" key="9">
    <source>
        <dbReference type="Proteomes" id="UP000007383"/>
    </source>
</evidence>
<protein>
    <submittedName>
        <fullName evidence="8">Putative methicillin resistance protein</fullName>
    </submittedName>
</protein>
<dbReference type="EMBL" id="CP003282">
    <property type="protein sequence ID" value="AFG37820.1"/>
    <property type="molecule type" value="Genomic_DNA"/>
</dbReference>
<dbReference type="Gene3D" id="3.40.630.30">
    <property type="match status" value="1"/>
</dbReference>
<dbReference type="InterPro" id="IPR003447">
    <property type="entry name" value="FEMABX"/>
</dbReference>
<feature type="transmembrane region" description="Helical" evidence="7">
    <location>
        <begin position="237"/>
        <end position="257"/>
    </location>
</feature>
<name>H9UJX7_SPIAZ</name>
<gene>
    <name evidence="8" type="ordered locus">Spiaf_1763</name>
</gene>
<dbReference type="PATRIC" id="fig|889378.3.peg.1752"/>
<keyword evidence="7" id="KW-0472">Membrane</keyword>
<keyword evidence="6" id="KW-0961">Cell wall biogenesis/degradation</keyword>
<keyword evidence="9" id="KW-1185">Reference proteome</keyword>
<dbReference type="SUPFAM" id="SSF55729">
    <property type="entry name" value="Acyl-CoA N-acyltransferases (Nat)"/>
    <property type="match status" value="2"/>
</dbReference>
<comment type="similarity">
    <text evidence="1">Belongs to the FemABX family.</text>
</comment>
<dbReference type="GO" id="GO:0008360">
    <property type="term" value="P:regulation of cell shape"/>
    <property type="evidence" value="ECO:0007669"/>
    <property type="project" value="UniProtKB-KW"/>
</dbReference>
<evidence type="ECO:0000256" key="6">
    <source>
        <dbReference type="ARBA" id="ARBA00023316"/>
    </source>
</evidence>
<keyword evidence="7" id="KW-0812">Transmembrane</keyword>
<keyword evidence="4" id="KW-0573">Peptidoglycan synthesis</keyword>
<evidence type="ECO:0000313" key="8">
    <source>
        <dbReference type="EMBL" id="AFG37820.1"/>
    </source>
</evidence>
<keyword evidence="3" id="KW-0133">Cell shape</keyword>
<accession>H9UJX7</accession>
<dbReference type="HOGENOM" id="CLU_048411_0_0_12"/>
<dbReference type="Proteomes" id="UP000007383">
    <property type="component" value="Chromosome"/>
</dbReference>
<dbReference type="Pfam" id="PF02388">
    <property type="entry name" value="FemAB"/>
    <property type="match status" value="2"/>
</dbReference>
<dbReference type="GO" id="GO:0016755">
    <property type="term" value="F:aminoacyltransferase activity"/>
    <property type="evidence" value="ECO:0007669"/>
    <property type="project" value="InterPro"/>
</dbReference>
<dbReference type="GO" id="GO:0071555">
    <property type="term" value="P:cell wall organization"/>
    <property type="evidence" value="ECO:0007669"/>
    <property type="project" value="UniProtKB-KW"/>
</dbReference>
<proteinExistence type="inferred from homology"/>
<reference evidence="9" key="1">
    <citation type="journal article" date="2013" name="Stand. Genomic Sci.">
        <title>Complete genome sequence of the halophilic bacterium Spirochaeta africana type strain (Z-7692(T)) from the alkaline Lake Magadi in the East African Rift.</title>
        <authorList>
            <person name="Liolos K."/>
            <person name="Abt B."/>
            <person name="Scheuner C."/>
            <person name="Teshima H."/>
            <person name="Held B."/>
            <person name="Lapidus A."/>
            <person name="Nolan M."/>
            <person name="Lucas S."/>
            <person name="Deshpande S."/>
            <person name="Cheng J.F."/>
            <person name="Tapia R."/>
            <person name="Goodwin L.A."/>
            <person name="Pitluck S."/>
            <person name="Pagani I."/>
            <person name="Ivanova N."/>
            <person name="Mavromatis K."/>
            <person name="Mikhailova N."/>
            <person name="Huntemann M."/>
            <person name="Pati A."/>
            <person name="Chen A."/>
            <person name="Palaniappan K."/>
            <person name="Land M."/>
            <person name="Rohde M."/>
            <person name="Tindall B.J."/>
            <person name="Detter J.C."/>
            <person name="Goker M."/>
            <person name="Bristow J."/>
            <person name="Eisen J.A."/>
            <person name="Markowitz V."/>
            <person name="Hugenholtz P."/>
            <person name="Woyke T."/>
            <person name="Klenk H.P."/>
            <person name="Kyrpides N.C."/>
        </authorList>
    </citation>
    <scope>NUCLEOTIDE SEQUENCE</scope>
    <source>
        <strain evidence="9">ATCC 700263 / DSM 8902 / Z-7692</strain>
    </source>
</reference>
<sequence length="349" mass="39191">MDIALKQIPVAELNPGNNVMQSPRWAAVKGLLGHEVLGFELDTSDGRDTLLAIMQQGPRGRRIAYLPWAPRILPVSASAGCFLEQLSDELQHLMPENTLCLRFDLPWQSPFDGEPPDDVIRTMRMNFGTRLHAMRKAPTDIQPTVTIVLDLNQTEAELMAGMRSKTRYNIRLSQRRGVRVRTAAPDELEIWHQLYTETMQRQNIPVHPIGYFTSLFHSRVNSPSGTRFKLLLAEHNGVPLAGLILAITGTAAVYLYGASSSRRRELMPSYALQWYAIQSSKVHGCTSYDMFGIPSVPSPDHPMYGLYQFKKGFGGTVVCRRGCWDFPVLSQEYQAVGLHELTRGGYHGH</sequence>
<organism evidence="8 9">
    <name type="scientific">Spirochaeta africana (strain ATCC 700263 / DSM 8902 / Z-7692)</name>
    <dbReference type="NCBI Taxonomy" id="889378"/>
    <lineage>
        <taxon>Bacteria</taxon>
        <taxon>Pseudomonadati</taxon>
        <taxon>Spirochaetota</taxon>
        <taxon>Spirochaetia</taxon>
        <taxon>Spirochaetales</taxon>
        <taxon>Spirochaetaceae</taxon>
        <taxon>Spirochaeta</taxon>
    </lineage>
</organism>
<dbReference type="GO" id="GO:0009252">
    <property type="term" value="P:peptidoglycan biosynthetic process"/>
    <property type="evidence" value="ECO:0007669"/>
    <property type="project" value="UniProtKB-KW"/>
</dbReference>
<keyword evidence="7" id="KW-1133">Transmembrane helix</keyword>
<dbReference type="eggNOG" id="COG2348">
    <property type="taxonomic scope" value="Bacteria"/>
</dbReference>
<dbReference type="InterPro" id="IPR016181">
    <property type="entry name" value="Acyl_CoA_acyltransferase"/>
</dbReference>